<dbReference type="Proteomes" id="UP000295658">
    <property type="component" value="Unassembled WGS sequence"/>
</dbReference>
<protein>
    <submittedName>
        <fullName evidence="3">Uncharacterized protein DUF4179</fullName>
    </submittedName>
</protein>
<proteinExistence type="predicted"/>
<feature type="transmembrane region" description="Helical" evidence="1">
    <location>
        <begin position="53"/>
        <end position="71"/>
    </location>
</feature>
<dbReference type="Pfam" id="PF13786">
    <property type="entry name" value="DUF4179"/>
    <property type="match status" value="1"/>
</dbReference>
<sequence length="517" mass="59317">MKFQDDFLKQEVQKSIDQIKVPESIFTFAKELPYQIEEQAKPKLLRNSKWKKWLTIAAASVTIGISAGAYLSPTFAAYIKSFFVRPDLDEGLQTAAKEGFSEKKEYSVTDNGITLKVKEVMADTNRLILTYSLENENGEFIDPTILFESEQWAPGRTEYFVKDLNAFYITDKDGDIVSRSTNYGTKKGRFVTQHIHRVFPHHPYADLMFELNHSAVDSKQLFANITINKIGSIEGKWNLKVPVHIEKSMMATKTLPVDKQYVTREGLAVTFKNVVYSPTLTSLNFETKWTEKGKQLIESHREYGGMEKSFHRLLYDIIDSKGNIVATTFPKKLDYNSTGLVFSEHNQVSSQQTETIHWRNSFIPLPKGEKLTFVFRGIERMEYPNKSITFHPTKLNEKPVSLDYKGNLLTIQNFKLETNKDGKRVGILEIEERIPLGGVSYELSDEKGNILEINYKSSSSVFTIDYDEHSMTYRVKNKLEIEGIEQMPKQLTLTLKTATVLYKDENWKVPIPSPSEK</sequence>
<name>A0A4R1QP75_9BACL</name>
<keyword evidence="1" id="KW-0472">Membrane</keyword>
<comment type="caution">
    <text evidence="3">The sequence shown here is derived from an EMBL/GenBank/DDBJ whole genome shotgun (WGS) entry which is preliminary data.</text>
</comment>
<keyword evidence="1" id="KW-1133">Transmembrane helix</keyword>
<evidence type="ECO:0000313" key="3">
    <source>
        <dbReference type="EMBL" id="TCL49824.1"/>
    </source>
</evidence>
<evidence type="ECO:0000313" key="4">
    <source>
        <dbReference type="Proteomes" id="UP000295658"/>
    </source>
</evidence>
<dbReference type="Gene3D" id="2.60.40.1630">
    <property type="entry name" value="bacillus anthracis domain"/>
    <property type="match status" value="1"/>
</dbReference>
<dbReference type="OrthoDB" id="2473268at2"/>
<evidence type="ECO:0000256" key="1">
    <source>
        <dbReference type="SAM" id="Phobius"/>
    </source>
</evidence>
<organism evidence="3 4">
    <name type="scientific">Thermolongibacillus altinsuensis</name>
    <dbReference type="NCBI Taxonomy" id="575256"/>
    <lineage>
        <taxon>Bacteria</taxon>
        <taxon>Bacillati</taxon>
        <taxon>Bacillota</taxon>
        <taxon>Bacilli</taxon>
        <taxon>Bacillales</taxon>
        <taxon>Anoxybacillaceae</taxon>
        <taxon>Thermolongibacillus</taxon>
    </lineage>
</organism>
<dbReference type="EMBL" id="SLUL01000006">
    <property type="protein sequence ID" value="TCL49824.1"/>
    <property type="molecule type" value="Genomic_DNA"/>
</dbReference>
<reference evidence="3 4" key="1">
    <citation type="submission" date="2019-03" db="EMBL/GenBank/DDBJ databases">
        <title>Genomic Encyclopedia of Type Strains, Phase IV (KMG-IV): sequencing the most valuable type-strain genomes for metagenomic binning, comparative biology and taxonomic classification.</title>
        <authorList>
            <person name="Goeker M."/>
        </authorList>
    </citation>
    <scope>NUCLEOTIDE SEQUENCE [LARGE SCALE GENOMIC DNA]</scope>
    <source>
        <strain evidence="3 4">DSM 24979</strain>
    </source>
</reference>
<feature type="domain" description="DUF4179" evidence="2">
    <location>
        <begin position="46"/>
        <end position="134"/>
    </location>
</feature>
<gene>
    <name evidence="3" type="ORF">EDD69_106181</name>
</gene>
<evidence type="ECO:0000259" key="2">
    <source>
        <dbReference type="Pfam" id="PF13786"/>
    </source>
</evidence>
<dbReference type="RefSeq" id="WP_132948361.1">
    <property type="nucleotide sequence ID" value="NZ_SLUL01000006.1"/>
</dbReference>
<dbReference type="InterPro" id="IPR025436">
    <property type="entry name" value="DUF4179"/>
</dbReference>
<keyword evidence="1" id="KW-0812">Transmembrane</keyword>
<dbReference type="AlphaFoldDB" id="A0A4R1QP75"/>
<accession>A0A4R1QP75</accession>
<keyword evidence="4" id="KW-1185">Reference proteome</keyword>